<organism evidence="2 3">
    <name type="scientific">Teladorsagia circumcincta</name>
    <name type="common">Brown stomach worm</name>
    <name type="synonym">Ostertagia circumcincta</name>
    <dbReference type="NCBI Taxonomy" id="45464"/>
    <lineage>
        <taxon>Eukaryota</taxon>
        <taxon>Metazoa</taxon>
        <taxon>Ecdysozoa</taxon>
        <taxon>Nematoda</taxon>
        <taxon>Chromadorea</taxon>
        <taxon>Rhabditida</taxon>
        <taxon>Rhabditina</taxon>
        <taxon>Rhabditomorpha</taxon>
        <taxon>Strongyloidea</taxon>
        <taxon>Trichostrongylidae</taxon>
        <taxon>Teladorsagia</taxon>
    </lineage>
</organism>
<name>A0A2G9TVH6_TELCI</name>
<dbReference type="InterPro" id="IPR022159">
    <property type="entry name" value="STIP/TFIP11_N"/>
</dbReference>
<gene>
    <name evidence="2" type="ORF">TELCIR_16542</name>
</gene>
<proteinExistence type="predicted"/>
<keyword evidence="3" id="KW-1185">Reference proteome</keyword>
<dbReference type="GO" id="GO:0003676">
    <property type="term" value="F:nucleic acid binding"/>
    <property type="evidence" value="ECO:0007669"/>
    <property type="project" value="InterPro"/>
</dbReference>
<protein>
    <submittedName>
        <fullName evidence="2">G-patch domain protein</fullName>
    </submittedName>
</protein>
<dbReference type="GO" id="GO:0071008">
    <property type="term" value="C:U2-type post-mRNA release spliceosomal complex"/>
    <property type="evidence" value="ECO:0007669"/>
    <property type="project" value="TreeGrafter"/>
</dbReference>
<evidence type="ECO:0000259" key="1">
    <source>
        <dbReference type="PROSITE" id="PS50174"/>
    </source>
</evidence>
<dbReference type="EMBL" id="KZ352824">
    <property type="protein sequence ID" value="PIO61918.1"/>
    <property type="molecule type" value="Genomic_DNA"/>
</dbReference>
<dbReference type="Proteomes" id="UP000230423">
    <property type="component" value="Unassembled WGS sequence"/>
</dbReference>
<evidence type="ECO:0000313" key="2">
    <source>
        <dbReference type="EMBL" id="PIO61918.1"/>
    </source>
</evidence>
<dbReference type="PANTHER" id="PTHR23329:SF1">
    <property type="entry name" value="TUFTELIN-INTERACTING PROTEIN 11"/>
    <property type="match status" value="1"/>
</dbReference>
<feature type="non-terminal residue" evidence="2">
    <location>
        <position position="217"/>
    </location>
</feature>
<evidence type="ECO:0000313" key="3">
    <source>
        <dbReference type="Proteomes" id="UP000230423"/>
    </source>
</evidence>
<dbReference type="InterPro" id="IPR000467">
    <property type="entry name" value="G_patch_dom"/>
</dbReference>
<dbReference type="GO" id="GO:0000390">
    <property type="term" value="P:spliceosomal complex disassembly"/>
    <property type="evidence" value="ECO:0007669"/>
    <property type="project" value="InterPro"/>
</dbReference>
<dbReference type="Pfam" id="PF01585">
    <property type="entry name" value="G-patch"/>
    <property type="match status" value="1"/>
</dbReference>
<dbReference type="OrthoDB" id="4822at2759"/>
<dbReference type="PROSITE" id="PS50174">
    <property type="entry name" value="G_PATCH"/>
    <property type="match status" value="1"/>
</dbReference>
<feature type="domain" description="G-patch" evidence="1">
    <location>
        <begin position="159"/>
        <end position="205"/>
    </location>
</feature>
<accession>A0A2G9TVH6</accession>
<dbReference type="PANTHER" id="PTHR23329">
    <property type="entry name" value="TUFTELIN-INTERACTING PROTEIN 11-RELATED"/>
    <property type="match status" value="1"/>
</dbReference>
<dbReference type="Pfam" id="PF12457">
    <property type="entry name" value="TIP_N"/>
    <property type="match status" value="1"/>
</dbReference>
<reference evidence="2 3" key="1">
    <citation type="submission" date="2015-09" db="EMBL/GenBank/DDBJ databases">
        <title>Draft genome of the parasitic nematode Teladorsagia circumcincta isolate WARC Sus (inbred).</title>
        <authorList>
            <person name="Mitreva M."/>
        </authorList>
    </citation>
    <scope>NUCLEOTIDE SEQUENCE [LARGE SCALE GENOMIC DNA]</scope>
    <source>
        <strain evidence="2 3">S</strain>
    </source>
</reference>
<dbReference type="InterPro" id="IPR045211">
    <property type="entry name" value="TFP11/STIP/Ntr1"/>
</dbReference>
<dbReference type="AlphaFoldDB" id="A0A2G9TVH6"/>
<sequence length="217" mass="23751">MAEEDEGMEAFDFDERDLEFALNPGRRHYQTKNQATYGGGKRSIYYSSPGFEDVLSVRIGSCLGIWADRESDEDEAYDRPSFGKKARKDYSAPINFISGGIKQGSSLDPSDKLKENVRDDTPIEIISKKERRKQMSAGANVFAGAIDPNAPSDWTKFGKGDVIKNIMKSMGYKEGEGLGASRQGIVEPVQATVRKGRAAVGAYGKEAVGPKFGGPFF</sequence>
<dbReference type="SMART" id="SM00443">
    <property type="entry name" value="G_patch"/>
    <property type="match status" value="1"/>
</dbReference>